<dbReference type="SUPFAM" id="SSF48452">
    <property type="entry name" value="TPR-like"/>
    <property type="match status" value="1"/>
</dbReference>
<comment type="similarity">
    <text evidence="2">Belongs to the SusD family.</text>
</comment>
<comment type="subcellular location">
    <subcellularLocation>
        <location evidence="1">Cell outer membrane</location>
    </subcellularLocation>
</comment>
<keyword evidence="5" id="KW-0998">Cell outer membrane</keyword>
<reference evidence="10" key="1">
    <citation type="submission" date="2016-10" db="EMBL/GenBank/DDBJ databases">
        <authorList>
            <person name="Varghese N."/>
        </authorList>
    </citation>
    <scope>NUCLEOTIDE SEQUENCE [LARGE SCALE GENOMIC DNA]</scope>
    <source>
        <strain evidence="10">DSM 18820</strain>
    </source>
</reference>
<evidence type="ECO:0000313" key="10">
    <source>
        <dbReference type="Proteomes" id="UP000182491"/>
    </source>
</evidence>
<keyword evidence="4" id="KW-0472">Membrane</keyword>
<keyword evidence="3 6" id="KW-0732">Signal</keyword>
<name>A0A1I7K5R9_9BACT</name>
<evidence type="ECO:0000256" key="1">
    <source>
        <dbReference type="ARBA" id="ARBA00004442"/>
    </source>
</evidence>
<dbReference type="GO" id="GO:0009279">
    <property type="term" value="C:cell outer membrane"/>
    <property type="evidence" value="ECO:0007669"/>
    <property type="project" value="UniProtKB-SubCell"/>
</dbReference>
<protein>
    <submittedName>
        <fullName evidence="9">Starch-binding associating with outer membrane</fullName>
    </submittedName>
</protein>
<evidence type="ECO:0000256" key="4">
    <source>
        <dbReference type="ARBA" id="ARBA00023136"/>
    </source>
</evidence>
<dbReference type="Proteomes" id="UP000182491">
    <property type="component" value="Unassembled WGS sequence"/>
</dbReference>
<keyword evidence="10" id="KW-1185">Reference proteome</keyword>
<dbReference type="EMBL" id="FPCA01000004">
    <property type="protein sequence ID" value="SFU92761.1"/>
    <property type="molecule type" value="Genomic_DNA"/>
</dbReference>
<evidence type="ECO:0000256" key="6">
    <source>
        <dbReference type="SAM" id="SignalP"/>
    </source>
</evidence>
<evidence type="ECO:0000313" key="9">
    <source>
        <dbReference type="EMBL" id="SFU92761.1"/>
    </source>
</evidence>
<gene>
    <name evidence="9" type="ORF">SAMN04487941_3425</name>
</gene>
<sequence>MKMNKNYIKSLLLPLALGGILTFSSCENYLDVENPSTVSQATVFTSVGYANSAVTGIYNSLMGDNGYGSRISTLYPNAADDFRIGGTYNPLDRRGISGFGVSPDNSELNNPFLQLYEGIERANIAIKYIPASALYTSGTPAEQAALRKLHGEALTLRAIFYHELIRNWGDVPAPFEPSADQTDLYLPKTDQDQIYDRLLEDLAQAAELVPWQDESGDPNTRITKAAVKGLRARLALARGGYALRRDSRQVERRSDYQTYYQIARQETLDIMQSGKYSLNPSFEQVFRNLHTGVSGGSGNEMIFEVGAFGGNSRTDSKLGYSNGIRIDRSSKYGAANGQLEAIPTYFYEFDSIGDVRRDVTIAYFQIDKNDEKELTRLTLMRDGKFRKYWTSIAGTAQNVGINWPVLRYADVLLMFAEAENELNGPTPQAIEAFEKVRRRAFVGHEARMGNTPTDKEGFFEALVHERLLEFGGEGIRKYDLIRWNRLATMVAETRQDLRDLMNQQGRYANVPKYVYYQPTPVVNLTVPAEVESFNFYGGPISDVMFTPAPSSAPVGYTRVNWAAAVDADYVASFAVAFEANKSELFPIYSGVLNQNYRLTQDYGY</sequence>
<dbReference type="Pfam" id="PF07980">
    <property type="entry name" value="SusD_RagB"/>
    <property type="match status" value="1"/>
</dbReference>
<dbReference type="InterPro" id="IPR011990">
    <property type="entry name" value="TPR-like_helical_dom_sf"/>
</dbReference>
<dbReference type="AlphaFoldDB" id="A0A1I7K5R9"/>
<evidence type="ECO:0000256" key="5">
    <source>
        <dbReference type="ARBA" id="ARBA00023237"/>
    </source>
</evidence>
<accession>A0A1I7K5R9</accession>
<dbReference type="Gene3D" id="1.25.40.390">
    <property type="match status" value="1"/>
</dbReference>
<feature type="domain" description="RagB/SusD" evidence="7">
    <location>
        <begin position="384"/>
        <end position="604"/>
    </location>
</feature>
<dbReference type="InterPro" id="IPR012944">
    <property type="entry name" value="SusD_RagB_dom"/>
</dbReference>
<organism evidence="9 10">
    <name type="scientific">Pontibacter akesuensis</name>
    <dbReference type="NCBI Taxonomy" id="388950"/>
    <lineage>
        <taxon>Bacteria</taxon>
        <taxon>Pseudomonadati</taxon>
        <taxon>Bacteroidota</taxon>
        <taxon>Cytophagia</taxon>
        <taxon>Cytophagales</taxon>
        <taxon>Hymenobacteraceae</taxon>
        <taxon>Pontibacter</taxon>
    </lineage>
</organism>
<dbReference type="STRING" id="388950.GCA_001611675_01007"/>
<evidence type="ECO:0000259" key="7">
    <source>
        <dbReference type="Pfam" id="PF07980"/>
    </source>
</evidence>
<feature type="domain" description="SusD-like N-terminal" evidence="8">
    <location>
        <begin position="29"/>
        <end position="236"/>
    </location>
</feature>
<evidence type="ECO:0000256" key="2">
    <source>
        <dbReference type="ARBA" id="ARBA00006275"/>
    </source>
</evidence>
<dbReference type="CDD" id="cd08977">
    <property type="entry name" value="SusD"/>
    <property type="match status" value="1"/>
</dbReference>
<dbReference type="Pfam" id="PF14322">
    <property type="entry name" value="SusD-like_3"/>
    <property type="match status" value="1"/>
</dbReference>
<dbReference type="InterPro" id="IPR033985">
    <property type="entry name" value="SusD-like_N"/>
</dbReference>
<feature type="chain" id="PRO_5010271614" evidence="6">
    <location>
        <begin position="26"/>
        <end position="604"/>
    </location>
</feature>
<proteinExistence type="inferred from homology"/>
<evidence type="ECO:0000256" key="3">
    <source>
        <dbReference type="ARBA" id="ARBA00022729"/>
    </source>
</evidence>
<dbReference type="PROSITE" id="PS51257">
    <property type="entry name" value="PROKAR_LIPOPROTEIN"/>
    <property type="match status" value="1"/>
</dbReference>
<feature type="signal peptide" evidence="6">
    <location>
        <begin position="1"/>
        <end position="25"/>
    </location>
</feature>
<evidence type="ECO:0000259" key="8">
    <source>
        <dbReference type="Pfam" id="PF14322"/>
    </source>
</evidence>